<dbReference type="GO" id="GO:0009279">
    <property type="term" value="C:cell outer membrane"/>
    <property type="evidence" value="ECO:0007669"/>
    <property type="project" value="TreeGrafter"/>
</dbReference>
<dbReference type="HAMAP" id="MF_01914">
    <property type="entry name" value="LPS_assembly_LptA"/>
    <property type="match status" value="1"/>
</dbReference>
<name>A0A1I3BXK8_9GAMM</name>
<dbReference type="Proteomes" id="UP000294489">
    <property type="component" value="Unassembled WGS sequence"/>
</dbReference>
<feature type="region of interest" description="Disordered" evidence="5">
    <location>
        <begin position="155"/>
        <end position="177"/>
    </location>
</feature>
<dbReference type="Proteomes" id="UP000199040">
    <property type="component" value="Unassembled WGS sequence"/>
</dbReference>
<feature type="signal peptide" evidence="4">
    <location>
        <begin position="1"/>
        <end position="28"/>
    </location>
</feature>
<evidence type="ECO:0000256" key="3">
    <source>
        <dbReference type="ARBA" id="ARBA00022764"/>
    </source>
</evidence>
<dbReference type="GO" id="GO:0043165">
    <property type="term" value="P:Gram-negative-bacterium-type cell outer membrane assembly"/>
    <property type="evidence" value="ECO:0007669"/>
    <property type="project" value="UniProtKB-UniRule"/>
</dbReference>
<comment type="function">
    <text evidence="4">Involved in the assembly of lipopolysaccharide (LPS). Required for the translocation of LPS from the inner membrane to the outer membrane. May form a bridge between the inner membrane and the outer membrane, via interactions with LptC and LptD, thereby facilitating LPS transfer across the periplasm.</text>
</comment>
<dbReference type="EMBL" id="SOEC01000005">
    <property type="protein sequence ID" value="TDX30306.1"/>
    <property type="molecule type" value="Genomic_DNA"/>
</dbReference>
<dbReference type="STRING" id="442341.SAMN04487959_107206"/>
<reference evidence="8 10" key="2">
    <citation type="submission" date="2019-03" db="EMBL/GenBank/DDBJ databases">
        <title>Freshwater and sediment microbial communities from various areas in North America, analyzing microbe dynamics in response to fracking.</title>
        <authorList>
            <person name="Lamendella R."/>
        </authorList>
    </citation>
    <scope>NUCLEOTIDE SEQUENCE [LARGE SCALE GENOMIC DNA]</scope>
    <source>
        <strain evidence="8 10">6_TX</strain>
    </source>
</reference>
<organism evidence="7 9">
    <name type="scientific">Modicisalibacter xianhensis</name>
    <dbReference type="NCBI Taxonomy" id="442341"/>
    <lineage>
        <taxon>Bacteria</taxon>
        <taxon>Pseudomonadati</taxon>
        <taxon>Pseudomonadota</taxon>
        <taxon>Gammaproteobacteria</taxon>
        <taxon>Oceanospirillales</taxon>
        <taxon>Halomonadaceae</taxon>
        <taxon>Modicisalibacter</taxon>
    </lineage>
</organism>
<evidence type="ECO:0000259" key="6">
    <source>
        <dbReference type="Pfam" id="PF03968"/>
    </source>
</evidence>
<proteinExistence type="inferred from homology"/>
<evidence type="ECO:0000313" key="8">
    <source>
        <dbReference type="EMBL" id="TDX30306.1"/>
    </source>
</evidence>
<evidence type="ECO:0000256" key="1">
    <source>
        <dbReference type="ARBA" id="ARBA00022448"/>
    </source>
</evidence>
<sequence precursor="true">MTPSFFTRAALAGIGLALLGAVSPAALALESDASAPIEIAADRLELDNRAGTAVYIGDVEMQQGSMKLTADRVEIERNAQGEVSLVTAIGETERAYLEQKPAPDDPIVRGWGRTVIYHADQRRVELIDQAELHQGGDTFRGAYVEYFLDRRQVQARSETGGGERERVRMTLTPQRSQ</sequence>
<dbReference type="RefSeq" id="WP_092846411.1">
    <property type="nucleotide sequence ID" value="NZ_FOPY01000007.1"/>
</dbReference>
<dbReference type="AlphaFoldDB" id="A0A1I3BXK8"/>
<dbReference type="Gene3D" id="2.60.450.10">
    <property type="entry name" value="Lipopolysaccharide (LPS) transport protein A like domain"/>
    <property type="match status" value="1"/>
</dbReference>
<evidence type="ECO:0000256" key="4">
    <source>
        <dbReference type="HAMAP-Rule" id="MF_01914"/>
    </source>
</evidence>
<keyword evidence="9" id="KW-1185">Reference proteome</keyword>
<protein>
    <recommendedName>
        <fullName evidence="4">Lipopolysaccharide export system protein LptA</fullName>
    </recommendedName>
</protein>
<evidence type="ECO:0000313" key="10">
    <source>
        <dbReference type="Proteomes" id="UP000294489"/>
    </source>
</evidence>
<keyword evidence="2 4" id="KW-0732">Signal</keyword>
<dbReference type="InterPro" id="IPR052037">
    <property type="entry name" value="LPS_export_LptA"/>
</dbReference>
<dbReference type="PANTHER" id="PTHR36504:SF1">
    <property type="entry name" value="LIPOPOLYSACCHARIDE EXPORT SYSTEM PROTEIN LPTA"/>
    <property type="match status" value="1"/>
</dbReference>
<feature type="chain" id="PRO_5034557150" description="Lipopolysaccharide export system protein LptA" evidence="4">
    <location>
        <begin position="29"/>
        <end position="177"/>
    </location>
</feature>
<dbReference type="InterPro" id="IPR005653">
    <property type="entry name" value="OstA-like_N"/>
</dbReference>
<dbReference type="GO" id="GO:0017089">
    <property type="term" value="F:glycolipid transfer activity"/>
    <property type="evidence" value="ECO:0007669"/>
    <property type="project" value="TreeGrafter"/>
</dbReference>
<dbReference type="GO" id="GO:0015920">
    <property type="term" value="P:lipopolysaccharide transport"/>
    <property type="evidence" value="ECO:0007669"/>
    <property type="project" value="UniProtKB-UniRule"/>
</dbReference>
<dbReference type="OrthoDB" id="9795964at2"/>
<evidence type="ECO:0000256" key="2">
    <source>
        <dbReference type="ARBA" id="ARBA00022729"/>
    </source>
</evidence>
<accession>A0A1I3BXK8</accession>
<dbReference type="PANTHER" id="PTHR36504">
    <property type="entry name" value="LIPOPOLYSACCHARIDE EXPORT SYSTEM PROTEIN LPTA"/>
    <property type="match status" value="1"/>
</dbReference>
<gene>
    <name evidence="4" type="primary">lptA</name>
    <name evidence="8" type="ORF">DFO67_10593</name>
    <name evidence="7" type="ORF">SAMN04487959_107206</name>
</gene>
<dbReference type="InterPro" id="IPR014340">
    <property type="entry name" value="LptA"/>
</dbReference>
<comment type="similarity">
    <text evidence="4">Belongs to the LptA family.</text>
</comment>
<keyword evidence="1 4" id="KW-0813">Transport</keyword>
<feature type="domain" description="Organic solvent tolerance-like N-terminal" evidence="6">
    <location>
        <begin position="38"/>
        <end position="149"/>
    </location>
</feature>
<evidence type="ECO:0000256" key="5">
    <source>
        <dbReference type="SAM" id="MobiDB-lite"/>
    </source>
</evidence>
<dbReference type="NCBIfam" id="TIGR03002">
    <property type="entry name" value="outer_YhbN_LptA"/>
    <property type="match status" value="1"/>
</dbReference>
<comment type="subcellular location">
    <subcellularLocation>
        <location evidence="4">Periplasm</location>
    </subcellularLocation>
</comment>
<keyword evidence="3 4" id="KW-0574">Periplasm</keyword>
<comment type="subunit">
    <text evidence="4">Component of the lipopolysaccharide transport and assembly complex.</text>
</comment>
<evidence type="ECO:0000313" key="9">
    <source>
        <dbReference type="Proteomes" id="UP000199040"/>
    </source>
</evidence>
<dbReference type="GO" id="GO:0030288">
    <property type="term" value="C:outer membrane-bounded periplasmic space"/>
    <property type="evidence" value="ECO:0007669"/>
    <property type="project" value="TreeGrafter"/>
</dbReference>
<evidence type="ECO:0000313" key="7">
    <source>
        <dbReference type="EMBL" id="SFH67078.1"/>
    </source>
</evidence>
<dbReference type="Pfam" id="PF03968">
    <property type="entry name" value="LptD_N"/>
    <property type="match status" value="1"/>
</dbReference>
<dbReference type="EMBL" id="FOPY01000007">
    <property type="protein sequence ID" value="SFH67078.1"/>
    <property type="molecule type" value="Genomic_DNA"/>
</dbReference>
<dbReference type="GO" id="GO:0001530">
    <property type="term" value="F:lipopolysaccharide binding"/>
    <property type="evidence" value="ECO:0007669"/>
    <property type="project" value="InterPro"/>
</dbReference>
<reference evidence="7 9" key="1">
    <citation type="submission" date="2016-10" db="EMBL/GenBank/DDBJ databases">
        <authorList>
            <person name="de Groot N.N."/>
        </authorList>
    </citation>
    <scope>NUCLEOTIDE SEQUENCE [LARGE SCALE GENOMIC DNA]</scope>
    <source>
        <strain evidence="7 9">CGMCC 1.6848</strain>
    </source>
</reference>